<evidence type="ECO:0000259" key="5">
    <source>
        <dbReference type="SMART" id="SM01266"/>
    </source>
</evidence>
<dbReference type="InterPro" id="IPR039369">
    <property type="entry name" value="LacA-like"/>
</dbReference>
<dbReference type="InterPro" id="IPR058039">
    <property type="entry name" value="At3g05675-like_ankyrin"/>
</dbReference>
<keyword evidence="2" id="KW-0808">Transferase</keyword>
<dbReference type="InterPro" id="IPR001451">
    <property type="entry name" value="Hexapep"/>
</dbReference>
<evidence type="ECO:0000256" key="1">
    <source>
        <dbReference type="ARBA" id="ARBA00007274"/>
    </source>
</evidence>
<evidence type="ECO:0000313" key="6">
    <source>
        <dbReference type="EMBL" id="KAL3689998.1"/>
    </source>
</evidence>
<evidence type="ECO:0000313" key="7">
    <source>
        <dbReference type="Proteomes" id="UP001633002"/>
    </source>
</evidence>
<dbReference type="Gene3D" id="2.160.10.10">
    <property type="entry name" value="Hexapeptide repeat proteins"/>
    <property type="match status" value="1"/>
</dbReference>
<dbReference type="Pfam" id="PF25553">
    <property type="entry name" value="BTB-POZ_ANK-like"/>
    <property type="match status" value="1"/>
</dbReference>
<proteinExistence type="inferred from homology"/>
<dbReference type="Pfam" id="PF00132">
    <property type="entry name" value="Hexapep"/>
    <property type="match status" value="1"/>
</dbReference>
<feature type="domain" description="Maltose/galactoside acetyltransferase" evidence="5">
    <location>
        <begin position="9"/>
        <end position="63"/>
    </location>
</feature>
<accession>A0ABD3HF17</accession>
<protein>
    <recommendedName>
        <fullName evidence="5">Maltose/galactoside acetyltransferase domain-containing protein</fullName>
    </recommendedName>
</protein>
<dbReference type="SMART" id="SM01266">
    <property type="entry name" value="Mac"/>
    <property type="match status" value="1"/>
</dbReference>
<dbReference type="PANTHER" id="PTHR43017:SF1">
    <property type="entry name" value="ACETYLTRANSFERASE YJL218W-RELATED"/>
    <property type="match status" value="1"/>
</dbReference>
<evidence type="ECO:0000256" key="3">
    <source>
        <dbReference type="ARBA" id="ARBA00022737"/>
    </source>
</evidence>
<dbReference type="PANTHER" id="PTHR43017">
    <property type="entry name" value="GALACTOSIDE O-ACETYLTRANSFERASE"/>
    <property type="match status" value="1"/>
</dbReference>
<dbReference type="AlphaFoldDB" id="A0ABD3HF17"/>
<dbReference type="InterPro" id="IPR011004">
    <property type="entry name" value="Trimer_LpxA-like_sf"/>
</dbReference>
<keyword evidence="3" id="KW-0677">Repeat</keyword>
<evidence type="ECO:0000256" key="4">
    <source>
        <dbReference type="ARBA" id="ARBA00023315"/>
    </source>
</evidence>
<dbReference type="GO" id="GO:0016746">
    <property type="term" value="F:acyltransferase activity"/>
    <property type="evidence" value="ECO:0007669"/>
    <property type="project" value="UniProtKB-KW"/>
</dbReference>
<dbReference type="EMBL" id="JBJQOH010000004">
    <property type="protein sequence ID" value="KAL3689998.1"/>
    <property type="molecule type" value="Genomic_DNA"/>
</dbReference>
<name>A0ABD3HF17_9MARC</name>
<reference evidence="6 7" key="1">
    <citation type="submission" date="2024-09" db="EMBL/GenBank/DDBJ databases">
        <title>Chromosome-scale assembly of Riccia sorocarpa.</title>
        <authorList>
            <person name="Paukszto L."/>
        </authorList>
    </citation>
    <scope>NUCLEOTIDE SEQUENCE [LARGE SCALE GENOMIC DNA]</scope>
    <source>
        <strain evidence="6">LP-2024</strain>
        <tissue evidence="6">Aerial parts of the thallus</tissue>
    </source>
</reference>
<sequence length="584" mass="64624">METEQKSDWQKMLDGEWYNAYTPKHYEERYKGRRLQRQYNETTHEEKALRMQILKEWLGSCTDEIFIEPPFYVDYGCNIRAGHNFYANFDCMILDCAKVTIGDNVKFGPRVQLYTPSHPVVAHERNKGLENALTITIGDNCWLGGGCIVCPGVTIGENTTIGAGSVVTKDIPPNVMAAGMESRSLTASSSHRSELDLEKLNIFSEKWNIVEHIRSLAVITLCLMAWFTRILIQLVPQGKEFYGLTRALESISHNLSPAITQDEQDSVGTISSGAIGRSLAQVLALVNDLPASSKKYAFTRALAEKIIYENSNHGYGYESVNRIALSAGFKRTLTLLTEALQGLHLQRKRGSAWSLPLKLMSLIPSAGMAVPLPAPLSTIRSKIGGYLDPALLSGHSFSSTSMDATENAEFAEKLGQELLWLAEKLADCSSLEEGLVQWSSASPLASLALTASPRVQRSLVRLSALLTKEVVMGKEVATDVRFKLLLLWIPLFCTATHGIDGVIFSTSEKIEVERTLEKAIRNLPEADQEVILAIWLQEFALSSSDWPNLQSCYDAWCHSTRKLSVPTNGESGCGLKDIGFSHIE</sequence>
<dbReference type="SUPFAM" id="SSF51161">
    <property type="entry name" value="Trimeric LpxA-like enzymes"/>
    <property type="match status" value="1"/>
</dbReference>
<evidence type="ECO:0000256" key="2">
    <source>
        <dbReference type="ARBA" id="ARBA00022679"/>
    </source>
</evidence>
<keyword evidence="4" id="KW-0012">Acyltransferase</keyword>
<dbReference type="Pfam" id="PF12464">
    <property type="entry name" value="Mac"/>
    <property type="match status" value="1"/>
</dbReference>
<dbReference type="FunFam" id="2.160.10.10:FF:000025">
    <property type="entry name" value="Hexapeptide-repeat containing-acetyltransferase"/>
    <property type="match status" value="1"/>
</dbReference>
<dbReference type="InterPro" id="IPR024688">
    <property type="entry name" value="Mac_dom"/>
</dbReference>
<comment type="caution">
    <text evidence="6">The sequence shown here is derived from an EMBL/GenBank/DDBJ whole genome shotgun (WGS) entry which is preliminary data.</text>
</comment>
<comment type="similarity">
    <text evidence="1">Belongs to the transferase hexapeptide repeat family.</text>
</comment>
<gene>
    <name evidence="6" type="ORF">R1sor_016307</name>
</gene>
<dbReference type="CDD" id="cd03357">
    <property type="entry name" value="LbH_MAT_GAT"/>
    <property type="match status" value="1"/>
</dbReference>
<organism evidence="6 7">
    <name type="scientific">Riccia sorocarpa</name>
    <dbReference type="NCBI Taxonomy" id="122646"/>
    <lineage>
        <taxon>Eukaryota</taxon>
        <taxon>Viridiplantae</taxon>
        <taxon>Streptophyta</taxon>
        <taxon>Embryophyta</taxon>
        <taxon>Marchantiophyta</taxon>
        <taxon>Marchantiopsida</taxon>
        <taxon>Marchantiidae</taxon>
        <taxon>Marchantiales</taxon>
        <taxon>Ricciaceae</taxon>
        <taxon>Riccia</taxon>
    </lineage>
</organism>
<dbReference type="Proteomes" id="UP001633002">
    <property type="component" value="Unassembled WGS sequence"/>
</dbReference>
<keyword evidence="7" id="KW-1185">Reference proteome</keyword>